<keyword evidence="2" id="KW-1185">Reference proteome</keyword>
<protein>
    <submittedName>
        <fullName evidence="1">Uncharacterized protein</fullName>
    </submittedName>
</protein>
<organism evidence="1 2">
    <name type="scientific">Euphydryas editha</name>
    <name type="common">Edith's checkerspot</name>
    <dbReference type="NCBI Taxonomy" id="104508"/>
    <lineage>
        <taxon>Eukaryota</taxon>
        <taxon>Metazoa</taxon>
        <taxon>Ecdysozoa</taxon>
        <taxon>Arthropoda</taxon>
        <taxon>Hexapoda</taxon>
        <taxon>Insecta</taxon>
        <taxon>Pterygota</taxon>
        <taxon>Neoptera</taxon>
        <taxon>Endopterygota</taxon>
        <taxon>Lepidoptera</taxon>
        <taxon>Glossata</taxon>
        <taxon>Ditrysia</taxon>
        <taxon>Papilionoidea</taxon>
        <taxon>Nymphalidae</taxon>
        <taxon>Nymphalinae</taxon>
        <taxon>Euphydryas</taxon>
    </lineage>
</organism>
<evidence type="ECO:0000313" key="2">
    <source>
        <dbReference type="Proteomes" id="UP001153954"/>
    </source>
</evidence>
<name>A0AAU9UZL1_EUPED</name>
<reference evidence="1" key="1">
    <citation type="submission" date="2022-03" db="EMBL/GenBank/DDBJ databases">
        <authorList>
            <person name="Tunstrom K."/>
        </authorList>
    </citation>
    <scope>NUCLEOTIDE SEQUENCE</scope>
</reference>
<dbReference type="AlphaFoldDB" id="A0AAU9UZL1"/>
<comment type="caution">
    <text evidence="1">The sequence shown here is derived from an EMBL/GenBank/DDBJ whole genome shotgun (WGS) entry which is preliminary data.</text>
</comment>
<dbReference type="Proteomes" id="UP001153954">
    <property type="component" value="Unassembled WGS sequence"/>
</dbReference>
<gene>
    <name evidence="1" type="ORF">EEDITHA_LOCUS18444</name>
</gene>
<dbReference type="EMBL" id="CAKOGL010000026">
    <property type="protein sequence ID" value="CAH2104009.1"/>
    <property type="molecule type" value="Genomic_DNA"/>
</dbReference>
<proteinExistence type="predicted"/>
<accession>A0AAU9UZL1</accession>
<evidence type="ECO:0000313" key="1">
    <source>
        <dbReference type="EMBL" id="CAH2104009.1"/>
    </source>
</evidence>
<sequence>MIEARKRVKSQQCVLTQNRGKQMYKDAKPAPNAPGYLTYRPGTLETRDPFPGQIIHTFNLVAPNSNPYALKESGGEMSAWTSAGLQPSGGYYPYDPTLAAYG</sequence>